<accession>A0A420VC51</accession>
<comment type="caution">
    <text evidence="1">The sequence shown here is derived from an EMBL/GenBank/DDBJ whole genome shotgun (WGS) entry which is preliminary data.</text>
</comment>
<protein>
    <submittedName>
        <fullName evidence="1">Uncharacterized protein</fullName>
    </submittedName>
</protein>
<keyword evidence="2" id="KW-1185">Reference proteome</keyword>
<reference evidence="1 2" key="1">
    <citation type="submission" date="2013-12" db="EMBL/GenBank/DDBJ databases">
        <title>Genome and proteome characterization of Caldibacillus debilis GB1 derived from a cellulolytic aero-tolerant co-culture.</title>
        <authorList>
            <person name="Wushke S.T."/>
            <person name="Zhang X."/>
            <person name="Fristensky B."/>
            <person name="Wilkins J.A."/>
            <person name="Levin D.B."/>
            <person name="Sparling R."/>
        </authorList>
    </citation>
    <scope>NUCLEOTIDE SEQUENCE [LARGE SCALE GENOMIC DNA]</scope>
    <source>
        <strain evidence="1 2">GB1</strain>
    </source>
</reference>
<gene>
    <name evidence="1" type="ORF">Cdeb_01813</name>
</gene>
<name>A0A420VC51_9BACI</name>
<proteinExistence type="predicted"/>
<evidence type="ECO:0000313" key="1">
    <source>
        <dbReference type="EMBL" id="RKO61184.1"/>
    </source>
</evidence>
<dbReference type="AlphaFoldDB" id="A0A420VC51"/>
<dbReference type="Proteomes" id="UP000286235">
    <property type="component" value="Unassembled WGS sequence"/>
</dbReference>
<dbReference type="EMBL" id="AZRV01000046">
    <property type="protein sequence ID" value="RKO61184.1"/>
    <property type="molecule type" value="Genomic_DNA"/>
</dbReference>
<dbReference type="RefSeq" id="WP_147402834.1">
    <property type="nucleotide sequence ID" value="NZ_AZRV01000046.1"/>
</dbReference>
<sequence>MNRHKVQVYSGQIKFLHEYFEDYRDDRVKVEVERLDKIGMVLAVETEMGGEETVQYLKSLFKKTNTAPPSIILSNC</sequence>
<organism evidence="1 2">
    <name type="scientific">Caldibacillus debilis GB1</name>
    <dbReference type="NCBI Taxonomy" id="1339248"/>
    <lineage>
        <taxon>Bacteria</taxon>
        <taxon>Bacillati</taxon>
        <taxon>Bacillota</taxon>
        <taxon>Bacilli</taxon>
        <taxon>Bacillales</taxon>
        <taxon>Bacillaceae</taxon>
        <taxon>Caldibacillus</taxon>
    </lineage>
</organism>
<evidence type="ECO:0000313" key="2">
    <source>
        <dbReference type="Proteomes" id="UP000286235"/>
    </source>
</evidence>